<feature type="transmembrane region" description="Helical" evidence="1">
    <location>
        <begin position="150"/>
        <end position="174"/>
    </location>
</feature>
<feature type="transmembrane region" description="Helical" evidence="1">
    <location>
        <begin position="6"/>
        <end position="29"/>
    </location>
</feature>
<reference evidence="2 3" key="1">
    <citation type="submission" date="2017-01" db="EMBL/GenBank/DDBJ databases">
        <title>Complete genome of Lacinutrix venerupis DOK2-8 isolated from seawater in Dokdo.</title>
        <authorList>
            <person name="Chi W.-J."/>
            <person name="Kim J.H."/>
        </authorList>
    </citation>
    <scope>NUCLEOTIDE SEQUENCE [LARGE SCALE GENOMIC DNA]</scope>
    <source>
        <strain evidence="2 3">DOK2-8</strain>
    </source>
</reference>
<dbReference type="Proteomes" id="UP000187506">
    <property type="component" value="Chromosome"/>
</dbReference>
<protein>
    <submittedName>
        <fullName evidence="2">Uncharacterized protein</fullName>
    </submittedName>
</protein>
<evidence type="ECO:0000313" key="3">
    <source>
        <dbReference type="Proteomes" id="UP000187506"/>
    </source>
</evidence>
<accession>A0AAC9LL87</accession>
<proteinExistence type="predicted"/>
<evidence type="ECO:0000256" key="1">
    <source>
        <dbReference type="SAM" id="Phobius"/>
    </source>
</evidence>
<keyword evidence="1" id="KW-0812">Transmembrane</keyword>
<dbReference type="KEGG" id="lvn:BWR22_09155"/>
<name>A0AAC9LL87_9FLAO</name>
<evidence type="ECO:0000313" key="2">
    <source>
        <dbReference type="EMBL" id="APY00480.1"/>
    </source>
</evidence>
<gene>
    <name evidence="2" type="ORF">BWR22_09155</name>
</gene>
<organism evidence="2 3">
    <name type="scientific">Lacinutrix venerupis</name>
    <dbReference type="NCBI Taxonomy" id="1486034"/>
    <lineage>
        <taxon>Bacteria</taxon>
        <taxon>Pseudomonadati</taxon>
        <taxon>Bacteroidota</taxon>
        <taxon>Flavobacteriia</taxon>
        <taxon>Flavobacteriales</taxon>
        <taxon>Flavobacteriaceae</taxon>
        <taxon>Lacinutrix</taxon>
    </lineage>
</organism>
<dbReference type="RefSeq" id="WP_076733386.1">
    <property type="nucleotide sequence ID" value="NZ_CP019352.1"/>
</dbReference>
<dbReference type="EMBL" id="CP019352">
    <property type="protein sequence ID" value="APY00480.1"/>
    <property type="molecule type" value="Genomic_DNA"/>
</dbReference>
<keyword evidence="1" id="KW-0472">Membrane</keyword>
<keyword evidence="3" id="KW-1185">Reference proteome</keyword>
<keyword evidence="1" id="KW-1133">Transmembrane helix</keyword>
<feature type="transmembrane region" description="Helical" evidence="1">
    <location>
        <begin position="180"/>
        <end position="199"/>
    </location>
</feature>
<sequence length="204" mass="23901">MEASFYFYTILAALGYLLIESLFMVGVWISAKGGTEKMPNGKDYDSEMILYPFKKRVMKSTKEIVFFKADFLEALVKKIRVQLPEIDFKTSNTEILLTRKDSDFVAFMNLLNERIKRIDPNIVITLTETGIQFHKEYTQYKVNKYLRKPIIQCPICMSSVWSIFTYWIPIIYWFGFSWPIVYLGIANTCILACVNWLVFSSRPQ</sequence>
<dbReference type="AlphaFoldDB" id="A0AAC9LL87"/>